<dbReference type="Proteomes" id="UP000799324">
    <property type="component" value="Unassembled WGS sequence"/>
</dbReference>
<sequence>MRKAQIFRTALEAVLLSTAATADQSCTKETFSDLSLSGGEILDIAAFAVNNFSLPADPSLAVNHYPEAVTGLSACGVNVTYTHAGQNDTINTWVWLPEDWNGRLMGVGGAGWRTGNYWAIPHAASKGFAAVATDGGHYAEIDPSTVDRNTWGLKSKGNVDWNLLQDFASITLDDAATLGKAAAKAFYGESVKRSYWNGCSTGGRQGHMMAQKYPHQYDGILATAPAINWERWLLNNAYTQSFAAVNDAYTPLCELNAFQAAAIEACDEIDGVKDGIIMDPDSCSFDAATVVGQSYNCSTGPSGTLSSKGASVFTVATSPFVPEDSSLVNGRPFAYGLELGSALWAVANTTCVYGANETSVTCTRAPFNVSIEWIQNYLAKDASFNVFNLTHPDYETLFRQSIDQYSSIIGASNPDLTEFKKAGGKLITWHGLADEFIPPNGTIEYWEKVQRQDPEVDDYYRLFSAPGVGHCFSTNAPGWYPGDVLDALINWVEGGVVPDTLEAKTVGLAKERSANLCKWPKRLIYEGGDGDLASSYSCA</sequence>
<evidence type="ECO:0000256" key="2">
    <source>
        <dbReference type="ARBA" id="ARBA00022487"/>
    </source>
</evidence>
<dbReference type="EC" id="3.1.1.-" evidence="8"/>
<evidence type="ECO:0000256" key="5">
    <source>
        <dbReference type="ARBA" id="ARBA00022801"/>
    </source>
</evidence>
<feature type="signal peptide" evidence="8">
    <location>
        <begin position="1"/>
        <end position="22"/>
    </location>
</feature>
<accession>A0A6A6SR09</accession>
<evidence type="ECO:0000313" key="10">
    <source>
        <dbReference type="Proteomes" id="UP000799324"/>
    </source>
</evidence>
<evidence type="ECO:0000256" key="8">
    <source>
        <dbReference type="RuleBase" id="RU361238"/>
    </source>
</evidence>
<keyword evidence="4 8" id="KW-0732">Signal</keyword>
<evidence type="ECO:0000256" key="1">
    <source>
        <dbReference type="ARBA" id="ARBA00006249"/>
    </source>
</evidence>
<dbReference type="Pfam" id="PF07519">
    <property type="entry name" value="Tannase"/>
    <property type="match status" value="1"/>
</dbReference>
<dbReference type="SUPFAM" id="SSF53474">
    <property type="entry name" value="alpha/beta-Hydrolases"/>
    <property type="match status" value="1"/>
</dbReference>
<reference evidence="9" key="1">
    <citation type="journal article" date="2020" name="Stud. Mycol.">
        <title>101 Dothideomycetes genomes: a test case for predicting lifestyles and emergence of pathogens.</title>
        <authorList>
            <person name="Haridas S."/>
            <person name="Albert R."/>
            <person name="Binder M."/>
            <person name="Bloem J."/>
            <person name="Labutti K."/>
            <person name="Salamov A."/>
            <person name="Andreopoulos B."/>
            <person name="Baker S."/>
            <person name="Barry K."/>
            <person name="Bills G."/>
            <person name="Bluhm B."/>
            <person name="Cannon C."/>
            <person name="Castanera R."/>
            <person name="Culley D."/>
            <person name="Daum C."/>
            <person name="Ezra D."/>
            <person name="Gonzalez J."/>
            <person name="Henrissat B."/>
            <person name="Kuo A."/>
            <person name="Liang C."/>
            <person name="Lipzen A."/>
            <person name="Lutzoni F."/>
            <person name="Magnuson J."/>
            <person name="Mondo S."/>
            <person name="Nolan M."/>
            <person name="Ohm R."/>
            <person name="Pangilinan J."/>
            <person name="Park H.-J."/>
            <person name="Ramirez L."/>
            <person name="Alfaro M."/>
            <person name="Sun H."/>
            <person name="Tritt A."/>
            <person name="Yoshinaga Y."/>
            <person name="Zwiers L.-H."/>
            <person name="Turgeon B."/>
            <person name="Goodwin S."/>
            <person name="Spatafora J."/>
            <person name="Crous P."/>
            <person name="Grigoriev I."/>
        </authorList>
    </citation>
    <scope>NUCLEOTIDE SEQUENCE</scope>
    <source>
        <strain evidence="9">CBS 122681</strain>
    </source>
</reference>
<protein>
    <recommendedName>
        <fullName evidence="8">Carboxylic ester hydrolase</fullName>
        <ecNumber evidence="8">3.1.1.-</ecNumber>
    </recommendedName>
</protein>
<dbReference type="OrthoDB" id="3039123at2759"/>
<keyword evidence="3" id="KW-0479">Metal-binding</keyword>
<comment type="similarity">
    <text evidence="1 8">Belongs to the tannase family.</text>
</comment>
<dbReference type="GO" id="GO:0046872">
    <property type="term" value="F:metal ion binding"/>
    <property type="evidence" value="ECO:0007669"/>
    <property type="project" value="UniProtKB-KW"/>
</dbReference>
<evidence type="ECO:0000256" key="4">
    <source>
        <dbReference type="ARBA" id="ARBA00022729"/>
    </source>
</evidence>
<keyword evidence="5 8" id="KW-0378">Hydrolase</keyword>
<dbReference type="PANTHER" id="PTHR33938">
    <property type="entry name" value="FERULOYL ESTERASE B-RELATED"/>
    <property type="match status" value="1"/>
</dbReference>
<gene>
    <name evidence="9" type="ORF">K491DRAFT_667983</name>
</gene>
<keyword evidence="2" id="KW-0719">Serine esterase</keyword>
<evidence type="ECO:0000256" key="6">
    <source>
        <dbReference type="ARBA" id="ARBA00022837"/>
    </source>
</evidence>
<evidence type="ECO:0000256" key="7">
    <source>
        <dbReference type="ARBA" id="ARBA00023157"/>
    </source>
</evidence>
<dbReference type="Gene3D" id="3.40.50.1820">
    <property type="entry name" value="alpha/beta hydrolase"/>
    <property type="match status" value="1"/>
</dbReference>
<keyword evidence="10" id="KW-1185">Reference proteome</keyword>
<dbReference type="InterPro" id="IPR011118">
    <property type="entry name" value="Tannase/feruloyl_esterase"/>
</dbReference>
<dbReference type="GO" id="GO:0030600">
    <property type="term" value="F:feruloyl esterase activity"/>
    <property type="evidence" value="ECO:0007669"/>
    <property type="project" value="UniProtKB-ARBA"/>
</dbReference>
<keyword evidence="7" id="KW-1015">Disulfide bond</keyword>
<dbReference type="AlphaFoldDB" id="A0A6A6SR09"/>
<organism evidence="9 10">
    <name type="scientific">Lophiostoma macrostomum CBS 122681</name>
    <dbReference type="NCBI Taxonomy" id="1314788"/>
    <lineage>
        <taxon>Eukaryota</taxon>
        <taxon>Fungi</taxon>
        <taxon>Dikarya</taxon>
        <taxon>Ascomycota</taxon>
        <taxon>Pezizomycotina</taxon>
        <taxon>Dothideomycetes</taxon>
        <taxon>Pleosporomycetidae</taxon>
        <taxon>Pleosporales</taxon>
        <taxon>Lophiostomataceae</taxon>
        <taxon>Lophiostoma</taxon>
    </lineage>
</organism>
<evidence type="ECO:0000256" key="3">
    <source>
        <dbReference type="ARBA" id="ARBA00022723"/>
    </source>
</evidence>
<name>A0A6A6SR09_9PLEO</name>
<keyword evidence="6" id="KW-0106">Calcium</keyword>
<proteinExistence type="inferred from homology"/>
<feature type="chain" id="PRO_5025713716" description="Carboxylic ester hydrolase" evidence="8">
    <location>
        <begin position="23"/>
        <end position="539"/>
    </location>
</feature>
<evidence type="ECO:0000313" key="9">
    <source>
        <dbReference type="EMBL" id="KAF2649972.1"/>
    </source>
</evidence>
<dbReference type="EMBL" id="MU004471">
    <property type="protein sequence ID" value="KAF2649972.1"/>
    <property type="molecule type" value="Genomic_DNA"/>
</dbReference>
<dbReference type="PANTHER" id="PTHR33938:SF8">
    <property type="entry name" value="CARBOXYLIC ESTER HYDROLASE"/>
    <property type="match status" value="1"/>
</dbReference>
<dbReference type="InterPro" id="IPR029058">
    <property type="entry name" value="AB_hydrolase_fold"/>
</dbReference>